<proteinExistence type="predicted"/>
<feature type="region of interest" description="Disordered" evidence="1">
    <location>
        <begin position="121"/>
        <end position="142"/>
    </location>
</feature>
<evidence type="ECO:0000313" key="2">
    <source>
        <dbReference type="EMBL" id="KAK7339097.1"/>
    </source>
</evidence>
<accession>A0AAN9LS41</accession>
<sequence>MVGSFIGLEKWSDELEANCEKDLEREKKYEGILKEEAPLMWLESMLRLTARKRALHFFEGSWKRLVASHFKSSVPVTTERKEACCVVNRRKKHQIVSWKREEFRYVILPDLLLKNRIRSPNKHRSVTTSGGDAKLVETDQHESRPDSVLREVLHGISLSTWPRGSRLYGINIDRRLCSSLSPVSPLNSHCFGHPLGRWLRTVGVKEGTTVVKGETETRSAGAKKPEAQVRHM</sequence>
<organism evidence="2 3">
    <name type="scientific">Canavalia gladiata</name>
    <name type="common">Sword bean</name>
    <name type="synonym">Dolichos gladiatus</name>
    <dbReference type="NCBI Taxonomy" id="3824"/>
    <lineage>
        <taxon>Eukaryota</taxon>
        <taxon>Viridiplantae</taxon>
        <taxon>Streptophyta</taxon>
        <taxon>Embryophyta</taxon>
        <taxon>Tracheophyta</taxon>
        <taxon>Spermatophyta</taxon>
        <taxon>Magnoliopsida</taxon>
        <taxon>eudicotyledons</taxon>
        <taxon>Gunneridae</taxon>
        <taxon>Pentapetalae</taxon>
        <taxon>rosids</taxon>
        <taxon>fabids</taxon>
        <taxon>Fabales</taxon>
        <taxon>Fabaceae</taxon>
        <taxon>Papilionoideae</taxon>
        <taxon>50 kb inversion clade</taxon>
        <taxon>NPAAA clade</taxon>
        <taxon>indigoferoid/millettioid clade</taxon>
        <taxon>Phaseoleae</taxon>
        <taxon>Canavalia</taxon>
    </lineage>
</organism>
<evidence type="ECO:0000256" key="1">
    <source>
        <dbReference type="SAM" id="MobiDB-lite"/>
    </source>
</evidence>
<evidence type="ECO:0000313" key="3">
    <source>
        <dbReference type="Proteomes" id="UP001367508"/>
    </source>
</evidence>
<keyword evidence="3" id="KW-1185">Reference proteome</keyword>
<comment type="caution">
    <text evidence="2">The sequence shown here is derived from an EMBL/GenBank/DDBJ whole genome shotgun (WGS) entry which is preliminary data.</text>
</comment>
<protein>
    <submittedName>
        <fullName evidence="2">Uncharacterized protein</fullName>
    </submittedName>
</protein>
<gene>
    <name evidence="2" type="ORF">VNO77_19740</name>
</gene>
<dbReference type="EMBL" id="JAYMYQ010000004">
    <property type="protein sequence ID" value="KAK7339097.1"/>
    <property type="molecule type" value="Genomic_DNA"/>
</dbReference>
<reference evidence="2 3" key="1">
    <citation type="submission" date="2024-01" db="EMBL/GenBank/DDBJ databases">
        <title>The genomes of 5 underutilized Papilionoideae crops provide insights into root nodulation and disease resistanc.</title>
        <authorList>
            <person name="Jiang F."/>
        </authorList>
    </citation>
    <scope>NUCLEOTIDE SEQUENCE [LARGE SCALE GENOMIC DNA]</scope>
    <source>
        <strain evidence="2">LVBAO_FW01</strain>
        <tissue evidence="2">Leaves</tissue>
    </source>
</reference>
<name>A0AAN9LS41_CANGL</name>
<feature type="region of interest" description="Disordered" evidence="1">
    <location>
        <begin position="210"/>
        <end position="232"/>
    </location>
</feature>
<dbReference type="AlphaFoldDB" id="A0AAN9LS41"/>
<feature type="compositionally biased region" description="Basic and acidic residues" evidence="1">
    <location>
        <begin position="213"/>
        <end position="232"/>
    </location>
</feature>
<dbReference type="Proteomes" id="UP001367508">
    <property type="component" value="Unassembled WGS sequence"/>
</dbReference>